<accession>A0A174D4B2</accession>
<evidence type="ECO:0000313" key="3">
    <source>
        <dbReference type="Proteomes" id="UP000095645"/>
    </source>
</evidence>
<evidence type="ECO:0000313" key="2">
    <source>
        <dbReference type="EMBL" id="CUO18706.1"/>
    </source>
</evidence>
<keyword evidence="2" id="KW-0067">ATP-binding</keyword>
<dbReference type="AlphaFoldDB" id="A0A174D4B2"/>
<dbReference type="GO" id="GO:0016887">
    <property type="term" value="F:ATP hydrolysis activity"/>
    <property type="evidence" value="ECO:0007669"/>
    <property type="project" value="InterPro"/>
</dbReference>
<organism evidence="2 3">
    <name type="scientific">Blautia obeum</name>
    <dbReference type="NCBI Taxonomy" id="40520"/>
    <lineage>
        <taxon>Bacteria</taxon>
        <taxon>Bacillati</taxon>
        <taxon>Bacillota</taxon>
        <taxon>Clostridia</taxon>
        <taxon>Lachnospirales</taxon>
        <taxon>Lachnospiraceae</taxon>
        <taxon>Blautia</taxon>
    </lineage>
</organism>
<dbReference type="PANTHER" id="PTHR40396:SF1">
    <property type="entry name" value="ATPASE AAA-TYPE CORE DOMAIN-CONTAINING PROTEIN"/>
    <property type="match status" value="1"/>
</dbReference>
<proteinExistence type="predicted"/>
<dbReference type="SUPFAM" id="SSF52540">
    <property type="entry name" value="P-loop containing nucleoside triphosphate hydrolases"/>
    <property type="match status" value="1"/>
</dbReference>
<dbReference type="RefSeq" id="WP_055058194.1">
    <property type="nucleotide sequence ID" value="NZ_CYZP01000017.1"/>
</dbReference>
<sequence length="425" mass="49332">MIIELRVKNCFSFEDQIVFSMKADMRNKKFASNVHRENKFNILKTAGIYGPNNAGKTCLVKCFNAIKKILLNKKPNLMPNLFSKNSVCELGITFLAEGREFSYDLHYDAQKEEFLYEKFSEIQKDQYGNEKEILWLEKDTVNQKYSCIDQDVLLMIPLMSSNNLLCYVIDASKFEHLEKMKKIIVEFAQKIDILNMNNIPMKKTIELMKNKGDLQKKVVEFIKNADLYMDNFEYVDMDQIKIDDRTENEKPDEEVLNMREKLMEQIRLVSTYKGVKVPSLIFDSTGTKKIAALASYIIEGLENGRILIVDELDSSIHFKITRAIVAMFNNELNTNAQMIFTVHDINLMDCKRMFRKEQIWFVHKDQDRVYVYSLADFTAQQGVRDTTDIVEKYRKGALGALPDPELINSLLDIKGNKKGEVADEE</sequence>
<keyword evidence="2" id="KW-0547">Nucleotide-binding</keyword>
<dbReference type="Proteomes" id="UP000095645">
    <property type="component" value="Unassembled WGS sequence"/>
</dbReference>
<reference evidence="2 3" key="1">
    <citation type="submission" date="2015-09" db="EMBL/GenBank/DDBJ databases">
        <authorList>
            <consortium name="Pathogen Informatics"/>
        </authorList>
    </citation>
    <scope>NUCLEOTIDE SEQUENCE [LARGE SCALE GENOMIC DNA]</scope>
    <source>
        <strain evidence="2 3">2789STDY5834861</strain>
    </source>
</reference>
<dbReference type="PANTHER" id="PTHR40396">
    <property type="entry name" value="ATPASE-LIKE PROTEIN"/>
    <property type="match status" value="1"/>
</dbReference>
<protein>
    <submittedName>
        <fullName evidence="2">Predicted ATP-binding protein involved in virulence</fullName>
    </submittedName>
</protein>
<name>A0A174D4B2_9FIRM</name>
<dbReference type="InterPro" id="IPR027417">
    <property type="entry name" value="P-loop_NTPase"/>
</dbReference>
<dbReference type="EMBL" id="CYZP01000017">
    <property type="protein sequence ID" value="CUO18706.1"/>
    <property type="molecule type" value="Genomic_DNA"/>
</dbReference>
<dbReference type="GO" id="GO:0005524">
    <property type="term" value="F:ATP binding"/>
    <property type="evidence" value="ECO:0007669"/>
    <property type="project" value="UniProtKB-KW"/>
</dbReference>
<gene>
    <name evidence="2" type="ORF">ERS852476_02124</name>
</gene>
<evidence type="ECO:0000259" key="1">
    <source>
        <dbReference type="Pfam" id="PF13304"/>
    </source>
</evidence>
<dbReference type="InterPro" id="IPR003959">
    <property type="entry name" value="ATPase_AAA_core"/>
</dbReference>
<dbReference type="Gene3D" id="3.40.50.300">
    <property type="entry name" value="P-loop containing nucleotide triphosphate hydrolases"/>
    <property type="match status" value="1"/>
</dbReference>
<dbReference type="Pfam" id="PF13304">
    <property type="entry name" value="AAA_21"/>
    <property type="match status" value="1"/>
</dbReference>
<feature type="domain" description="ATPase AAA-type core" evidence="1">
    <location>
        <begin position="255"/>
        <end position="349"/>
    </location>
</feature>